<evidence type="ECO:0000259" key="2">
    <source>
        <dbReference type="Pfam" id="PF17667"/>
    </source>
</evidence>
<organism evidence="3 4">
    <name type="scientific">Antrodiella citrinella</name>
    <dbReference type="NCBI Taxonomy" id="2447956"/>
    <lineage>
        <taxon>Eukaryota</taxon>
        <taxon>Fungi</taxon>
        <taxon>Dikarya</taxon>
        <taxon>Basidiomycota</taxon>
        <taxon>Agaricomycotina</taxon>
        <taxon>Agaricomycetes</taxon>
        <taxon>Polyporales</taxon>
        <taxon>Steccherinaceae</taxon>
        <taxon>Antrodiella</taxon>
    </lineage>
</organism>
<protein>
    <recommendedName>
        <fullName evidence="2">Fungal-type protein kinase domain-containing protein</fullName>
    </recommendedName>
</protein>
<dbReference type="Pfam" id="PF17667">
    <property type="entry name" value="Pkinase_fungal"/>
    <property type="match status" value="1"/>
</dbReference>
<evidence type="ECO:0000256" key="1">
    <source>
        <dbReference type="SAM" id="MobiDB-lite"/>
    </source>
</evidence>
<accession>A0A4S4MVC4</accession>
<feature type="domain" description="Fungal-type protein kinase" evidence="2">
    <location>
        <begin position="37"/>
        <end position="141"/>
    </location>
</feature>
<keyword evidence="4" id="KW-1185">Reference proteome</keyword>
<dbReference type="OrthoDB" id="10589605at2759"/>
<dbReference type="EMBL" id="SGPM01000088">
    <property type="protein sequence ID" value="THH30249.1"/>
    <property type="molecule type" value="Genomic_DNA"/>
</dbReference>
<feature type="compositionally biased region" description="Basic and acidic residues" evidence="1">
    <location>
        <begin position="14"/>
        <end position="29"/>
    </location>
</feature>
<dbReference type="Proteomes" id="UP000308730">
    <property type="component" value="Unassembled WGS sequence"/>
</dbReference>
<dbReference type="InterPro" id="IPR011009">
    <property type="entry name" value="Kinase-like_dom_sf"/>
</dbReference>
<feature type="region of interest" description="Disordered" evidence="1">
    <location>
        <begin position="1"/>
        <end position="31"/>
    </location>
</feature>
<dbReference type="AlphaFoldDB" id="A0A4S4MVC4"/>
<name>A0A4S4MVC4_9APHY</name>
<proteinExistence type="predicted"/>
<dbReference type="InterPro" id="IPR040976">
    <property type="entry name" value="Pkinase_fungal"/>
</dbReference>
<evidence type="ECO:0000313" key="4">
    <source>
        <dbReference type="Proteomes" id="UP000308730"/>
    </source>
</evidence>
<sequence>MGAPSASQVLQTNKPDDSEDHLASGEKPTRPQVAMHSLNTVKDARKLISVLRDIVIALIHLWSRKGTHRDVALWSMAMDKDGKGILLDLDMGFHNTSCFVPSCEMGYYRSGSFSFRAVSLARHPYNYYEAYYDLESLFWVFSLLSLCTFENDTYGGYGGRYRISNELSAVDNWRYTHSSVPVSTSVHYGTEAKDNILANAIEFDVHPLGKLFDDLRKLFYQLRLAYKAHRYEGGISAQIAYTTLKYESESSTNNAVLRLFEEALASDRWSDEEPELVN</sequence>
<evidence type="ECO:0000313" key="3">
    <source>
        <dbReference type="EMBL" id="THH30249.1"/>
    </source>
</evidence>
<gene>
    <name evidence="3" type="ORF">EUX98_g3925</name>
</gene>
<dbReference type="SUPFAM" id="SSF56112">
    <property type="entry name" value="Protein kinase-like (PK-like)"/>
    <property type="match status" value="1"/>
</dbReference>
<reference evidence="3 4" key="1">
    <citation type="submission" date="2019-02" db="EMBL/GenBank/DDBJ databases">
        <title>Genome sequencing of the rare red list fungi Antrodiella citrinella (Flaviporus citrinellus).</title>
        <authorList>
            <person name="Buettner E."/>
            <person name="Kellner H."/>
        </authorList>
    </citation>
    <scope>NUCLEOTIDE SEQUENCE [LARGE SCALE GENOMIC DNA]</scope>
    <source>
        <strain evidence="3 4">DSM 108506</strain>
    </source>
</reference>
<comment type="caution">
    <text evidence="3">The sequence shown here is derived from an EMBL/GenBank/DDBJ whole genome shotgun (WGS) entry which is preliminary data.</text>
</comment>
<feature type="compositionally biased region" description="Polar residues" evidence="1">
    <location>
        <begin position="1"/>
        <end position="13"/>
    </location>
</feature>